<gene>
    <name evidence="2" type="ordered locus">Tpau_1836</name>
</gene>
<dbReference type="RefSeq" id="WP_013126482.1">
    <property type="nucleotide sequence ID" value="NC_014158.1"/>
</dbReference>
<dbReference type="Proteomes" id="UP000001213">
    <property type="component" value="Chromosome"/>
</dbReference>
<reference evidence="3" key="1">
    <citation type="submission" date="2010-03" db="EMBL/GenBank/DDBJ databases">
        <title>The complete chromosome of Tsukamurella paurometabola DSM 20162.</title>
        <authorList>
            <consortium name="US DOE Joint Genome Institute (JGI-PGF)"/>
            <person name="Lucas S."/>
            <person name="Copeland A."/>
            <person name="Lapidus A."/>
            <person name="Glavina del Rio T."/>
            <person name="Dalin E."/>
            <person name="Tice H."/>
            <person name="Bruce D."/>
            <person name="Goodwin L."/>
            <person name="Pitluck S."/>
            <person name="Kyrpides N."/>
            <person name="Mavromatis K."/>
            <person name="Ivanova N."/>
            <person name="Mikhailova N."/>
            <person name="Munk A.C."/>
            <person name="Brettin T."/>
            <person name="Detter J.C."/>
            <person name="Tapia R."/>
            <person name="Han C."/>
            <person name="Larimer F."/>
            <person name="Land M."/>
            <person name="Hauser L."/>
            <person name="Markowitz V."/>
            <person name="Cheng J.-F."/>
            <person name="Hugenholtz P."/>
            <person name="Woyke T."/>
            <person name="Wu D."/>
            <person name="Jando M."/>
            <person name="Brambilla E."/>
            <person name="Klenk H.-P."/>
            <person name="Eisen J.A."/>
        </authorList>
    </citation>
    <scope>NUCLEOTIDE SEQUENCE [LARGE SCALE GENOMIC DNA]</scope>
    <source>
        <strain evidence="3">ATCC 8368 / DSM 20162 / CCUG 35730 / CIP 100753 / JCM 10117 / KCTC 9821 / NBRC 16120 / NCIMB 702349 / NCTC 13040</strain>
    </source>
</reference>
<organism evidence="2 3">
    <name type="scientific">Tsukamurella paurometabola (strain ATCC 8368 / DSM 20162 / CCUG 35730 / CIP 100753 / JCM 10117 / KCTC 9821 / NBRC 16120 / NCIMB 702349 / NCTC 13040)</name>
    <name type="common">Corynebacterium paurometabolum</name>
    <dbReference type="NCBI Taxonomy" id="521096"/>
    <lineage>
        <taxon>Bacteria</taxon>
        <taxon>Bacillati</taxon>
        <taxon>Actinomycetota</taxon>
        <taxon>Actinomycetes</taxon>
        <taxon>Mycobacteriales</taxon>
        <taxon>Tsukamurellaceae</taxon>
        <taxon>Tsukamurella</taxon>
    </lineage>
</organism>
<keyword evidence="1" id="KW-0812">Transmembrane</keyword>
<sequence length="118" mass="13163">MTENEGTGASTHRGAYVITDAEDSYEEQHRRRVRRYLLIMAFRIPALVLSAVVYSATGSWPIALAIIAVSIPIPWIAVIRANDRPKRRRGEPGRFTARKSDRLALQGHPIKTVTVPGE</sequence>
<reference evidence="2 3" key="2">
    <citation type="journal article" date="2011" name="Stand. Genomic Sci.">
        <title>Complete genome sequence of Tsukamurella paurometabola type strain (no. 33).</title>
        <authorList>
            <person name="Munk A.C."/>
            <person name="Lapidus A."/>
            <person name="Lucas S."/>
            <person name="Nolan M."/>
            <person name="Tice H."/>
            <person name="Cheng J.F."/>
            <person name="Del Rio T.G."/>
            <person name="Goodwin L."/>
            <person name="Pitluck S."/>
            <person name="Liolios K."/>
            <person name="Huntemann M."/>
            <person name="Ivanova N."/>
            <person name="Mavromatis K."/>
            <person name="Mikhailova N."/>
            <person name="Pati A."/>
            <person name="Chen A."/>
            <person name="Palaniappan K."/>
            <person name="Tapia R."/>
            <person name="Han C."/>
            <person name="Land M."/>
            <person name="Hauser L."/>
            <person name="Chang Y.J."/>
            <person name="Jeffries C.D."/>
            <person name="Brettin T."/>
            <person name="Yasawong M."/>
            <person name="Brambilla E.M."/>
            <person name="Rohde M."/>
            <person name="Sikorski J."/>
            <person name="Goker M."/>
            <person name="Detter J.C."/>
            <person name="Woyke T."/>
            <person name="Bristow J."/>
            <person name="Eisen J.A."/>
            <person name="Markowitz V."/>
            <person name="Hugenholtz P."/>
            <person name="Kyrpides N.C."/>
            <person name="Klenk H.P."/>
        </authorList>
    </citation>
    <scope>NUCLEOTIDE SEQUENCE [LARGE SCALE GENOMIC DNA]</scope>
    <source>
        <strain evidence="3">ATCC 8368 / DSM 20162 / CCUG 35730 / CIP 100753 / JCM 10117 / KCTC 9821 / NBRC 16120 / NCIMB 702349 / NCTC 13040</strain>
    </source>
</reference>
<evidence type="ECO:0008006" key="4">
    <source>
        <dbReference type="Google" id="ProtNLM"/>
    </source>
</evidence>
<dbReference type="AlphaFoldDB" id="D5UMV7"/>
<dbReference type="InterPro" id="IPR021449">
    <property type="entry name" value="DUF3099"/>
</dbReference>
<dbReference type="STRING" id="521096.Tpau_1836"/>
<feature type="transmembrane region" description="Helical" evidence="1">
    <location>
        <begin position="36"/>
        <end position="54"/>
    </location>
</feature>
<dbReference type="KEGG" id="tpr:Tpau_1836"/>
<dbReference type="Pfam" id="PF11298">
    <property type="entry name" value="DUF3099"/>
    <property type="match status" value="1"/>
</dbReference>
<feature type="transmembrane region" description="Helical" evidence="1">
    <location>
        <begin position="60"/>
        <end position="79"/>
    </location>
</feature>
<evidence type="ECO:0000256" key="1">
    <source>
        <dbReference type="SAM" id="Phobius"/>
    </source>
</evidence>
<protein>
    <recommendedName>
        <fullName evidence="4">DUF3099 domain-containing protein</fullName>
    </recommendedName>
</protein>
<evidence type="ECO:0000313" key="2">
    <source>
        <dbReference type="EMBL" id="ADG78454.1"/>
    </source>
</evidence>
<accession>D5UMV7</accession>
<dbReference type="EMBL" id="CP001966">
    <property type="protein sequence ID" value="ADG78454.1"/>
    <property type="molecule type" value="Genomic_DNA"/>
</dbReference>
<keyword evidence="3" id="KW-1185">Reference proteome</keyword>
<name>D5UMV7_TSUPD</name>
<proteinExistence type="predicted"/>
<keyword evidence="1" id="KW-0472">Membrane</keyword>
<keyword evidence="1" id="KW-1133">Transmembrane helix</keyword>
<dbReference type="HOGENOM" id="CLU_120892_2_0_11"/>
<evidence type="ECO:0000313" key="3">
    <source>
        <dbReference type="Proteomes" id="UP000001213"/>
    </source>
</evidence>